<organism evidence="1 2">
    <name type="scientific">Bacillus cereus</name>
    <dbReference type="NCBI Taxonomy" id="1396"/>
    <lineage>
        <taxon>Bacteria</taxon>
        <taxon>Bacillati</taxon>
        <taxon>Bacillota</taxon>
        <taxon>Bacilli</taxon>
        <taxon>Bacillales</taxon>
        <taxon>Bacillaceae</taxon>
        <taxon>Bacillus</taxon>
        <taxon>Bacillus cereus group</taxon>
    </lineage>
</organism>
<proteinExistence type="predicted"/>
<name>A0ABD4LDK0_BACCE</name>
<sequence length="172" mass="20433">MGVKMKSLGLAKYQDEKKQDSIQRVQWAIQTLRDLEGNHTKMKAEKLAEMTGLSRTALYKPHLRKLWDVKWVKIQKEKSDSRENFAFNKQIEELQQTICQLKKDLLSQEVKISKVKKQLDNEKMRSKVFKIEYEEQKKENEKLLYKHLVLLRGLHSRGIEITDFEEENISVN</sequence>
<protein>
    <submittedName>
        <fullName evidence="1">Uncharacterized protein</fullName>
    </submittedName>
</protein>
<evidence type="ECO:0000313" key="2">
    <source>
        <dbReference type="Proteomes" id="UP000613452"/>
    </source>
</evidence>
<dbReference type="EMBL" id="JAEFBZ010000001">
    <property type="protein sequence ID" value="MBK1608541.1"/>
    <property type="molecule type" value="Genomic_DNA"/>
</dbReference>
<reference evidence="1 2" key="1">
    <citation type="submission" date="2020-12" db="EMBL/GenBank/DDBJ databases">
        <title>Genome assembly for a thermostable protease producing Bacillus cereus MAKP1 strain isolated from chicken gut.</title>
        <authorList>
            <person name="Malaviya A."/>
        </authorList>
    </citation>
    <scope>NUCLEOTIDE SEQUENCE [LARGE SCALE GENOMIC DNA]</scope>
    <source>
        <strain evidence="1 2">MAKP1</strain>
    </source>
</reference>
<dbReference type="AlphaFoldDB" id="A0ABD4LDK0"/>
<comment type="caution">
    <text evidence="1">The sequence shown here is derived from an EMBL/GenBank/DDBJ whole genome shotgun (WGS) entry which is preliminary data.</text>
</comment>
<dbReference type="Proteomes" id="UP000613452">
    <property type="component" value="Unassembled WGS sequence"/>
</dbReference>
<accession>A0ABD4LDK0</accession>
<evidence type="ECO:0000313" key="1">
    <source>
        <dbReference type="EMBL" id="MBK1608541.1"/>
    </source>
</evidence>
<gene>
    <name evidence="1" type="ORF">JCR31_11520</name>
</gene>